<dbReference type="InterPro" id="IPR012341">
    <property type="entry name" value="6hp_glycosidase-like_sf"/>
</dbReference>
<dbReference type="InterPro" id="IPR008928">
    <property type="entry name" value="6-hairpin_glycosidase_sf"/>
</dbReference>
<name>A0A1L8QTI0_9ENTE</name>
<dbReference type="PANTHER" id="PTHR33886">
    <property type="entry name" value="UNSATURATED RHAMNOGALACTURONAN HYDROLASE (EUROFUNG)"/>
    <property type="match status" value="1"/>
</dbReference>
<proteinExistence type="predicted"/>
<dbReference type="PANTHER" id="PTHR33886:SF8">
    <property type="entry name" value="UNSATURATED RHAMNOGALACTURONAN HYDROLASE (EUROFUNG)"/>
    <property type="match status" value="1"/>
</dbReference>
<evidence type="ECO:0000313" key="3">
    <source>
        <dbReference type="Proteomes" id="UP000182149"/>
    </source>
</evidence>
<dbReference type="Pfam" id="PF07470">
    <property type="entry name" value="Glyco_hydro_88"/>
    <property type="match status" value="1"/>
</dbReference>
<dbReference type="Proteomes" id="UP000182149">
    <property type="component" value="Unassembled WGS sequence"/>
</dbReference>
<accession>A0A1L8QTI0</accession>
<dbReference type="InterPro" id="IPR052043">
    <property type="entry name" value="PolySaccharide_Degr_Enz"/>
</dbReference>
<evidence type="ECO:0000313" key="2">
    <source>
        <dbReference type="EMBL" id="OJG10807.1"/>
    </source>
</evidence>
<dbReference type="OrthoDB" id="6381507at2"/>
<dbReference type="GO" id="GO:0016787">
    <property type="term" value="F:hydrolase activity"/>
    <property type="evidence" value="ECO:0007669"/>
    <property type="project" value="UniProtKB-KW"/>
</dbReference>
<dbReference type="SUPFAM" id="SSF48208">
    <property type="entry name" value="Six-hairpin glycosidases"/>
    <property type="match status" value="1"/>
</dbReference>
<dbReference type="InterPro" id="IPR010905">
    <property type="entry name" value="Glyco_hydro_88"/>
</dbReference>
<dbReference type="Gene3D" id="1.50.10.10">
    <property type="match status" value="1"/>
</dbReference>
<dbReference type="RefSeq" id="WP_071874718.1">
    <property type="nucleotide sequence ID" value="NZ_JBHSHF010000021.1"/>
</dbReference>
<gene>
    <name evidence="2" type="ORF">RU93_GL002020</name>
</gene>
<keyword evidence="1 2" id="KW-0378">Hydrolase</keyword>
<protein>
    <submittedName>
        <fullName evidence="2">Glycosyl hydrolase, family 88</fullName>
    </submittedName>
</protein>
<dbReference type="AlphaFoldDB" id="A0A1L8QTI0"/>
<organism evidence="2 3">
    <name type="scientific">Enterococcus aquimarinus</name>
    <dbReference type="NCBI Taxonomy" id="328396"/>
    <lineage>
        <taxon>Bacteria</taxon>
        <taxon>Bacillati</taxon>
        <taxon>Bacillota</taxon>
        <taxon>Bacilli</taxon>
        <taxon>Lactobacillales</taxon>
        <taxon>Enterococcaceae</taxon>
        <taxon>Enterococcus</taxon>
    </lineage>
</organism>
<dbReference type="EMBL" id="JXKD01000006">
    <property type="protein sequence ID" value="OJG10807.1"/>
    <property type="molecule type" value="Genomic_DNA"/>
</dbReference>
<dbReference type="GO" id="GO:0005975">
    <property type="term" value="P:carbohydrate metabolic process"/>
    <property type="evidence" value="ECO:0007669"/>
    <property type="project" value="InterPro"/>
</dbReference>
<sequence length="367" mass="42768">MKLSQVALTTLFERYPILPQTKTYHGKWSYDIGVVLQGVKMAYLQTNEAVYYDYIQETMDYYIQEDGSIKGYNYESMNIDYVNNGKLLFLLYKETKNEKYKKALDLLFQQLENMPRTSEGGFWHKKIYPNQIWLDGLYMGTPFLAEYLLTFKKGERMAEVIHHFELCYNRTVDQQTGLLYHAWDEKKEQFWANPQTGLSPNFWGRSMGWYMMALVDTIELLQGSTDTKTLEEIFVRCLKALKKVRDENTHVWYQVLDQGERHGNYLEASASSMIAYATAKALRLEVLSDEWRSFSQETYQGVVNEFVFLTNEGWLNLTRNCEVAGLGGEDARDGSFVYYISEPIITNDFKGYGAFLQAALENEPLLE</sequence>
<evidence type="ECO:0000256" key="1">
    <source>
        <dbReference type="ARBA" id="ARBA00022801"/>
    </source>
</evidence>
<reference evidence="2 3" key="1">
    <citation type="submission" date="2014-12" db="EMBL/GenBank/DDBJ databases">
        <title>Draft genome sequences of 29 type strains of Enterococci.</title>
        <authorList>
            <person name="Zhong Z."/>
            <person name="Sun Z."/>
            <person name="Liu W."/>
            <person name="Zhang W."/>
            <person name="Zhang H."/>
        </authorList>
    </citation>
    <scope>NUCLEOTIDE SEQUENCE [LARGE SCALE GENOMIC DNA]</scope>
    <source>
        <strain evidence="2 3">DSM 17690</strain>
    </source>
</reference>
<comment type="caution">
    <text evidence="2">The sequence shown here is derived from an EMBL/GenBank/DDBJ whole genome shotgun (WGS) entry which is preliminary data.</text>
</comment>
<dbReference type="STRING" id="328396.RU93_GL002020"/>
<keyword evidence="3" id="KW-1185">Reference proteome</keyword>